<dbReference type="AlphaFoldDB" id="A0A160TG14"/>
<organism evidence="1">
    <name type="scientific">hydrothermal vent metagenome</name>
    <dbReference type="NCBI Taxonomy" id="652676"/>
    <lineage>
        <taxon>unclassified sequences</taxon>
        <taxon>metagenomes</taxon>
        <taxon>ecological metagenomes</taxon>
    </lineage>
</organism>
<dbReference type="Gene3D" id="3.40.1410.10">
    <property type="entry name" value="Chorismate lyase-like"/>
    <property type="match status" value="1"/>
</dbReference>
<proteinExistence type="predicted"/>
<dbReference type="InterPro" id="IPR028978">
    <property type="entry name" value="Chorismate_lyase_/UTRA_dom_sf"/>
</dbReference>
<reference evidence="1" key="1">
    <citation type="submission" date="2015-10" db="EMBL/GenBank/DDBJ databases">
        <authorList>
            <person name="Gilbert D.G."/>
        </authorList>
    </citation>
    <scope>NUCLEOTIDE SEQUENCE</scope>
</reference>
<accession>A0A160TG14</accession>
<name>A0A160TG14_9ZZZZ</name>
<evidence type="ECO:0000313" key="1">
    <source>
        <dbReference type="EMBL" id="CUS43725.1"/>
    </source>
</evidence>
<gene>
    <name evidence="1" type="ORF">MGWOODY_Smn2402</name>
</gene>
<sequence length="222" mass="24246">MGLACTVSAGSRAQETQPPAWPDTLLARAGALALLQTLNADLLSHDSATLTLDGWCARRRLAPMGSRIVAERVAGQDKPATPELRAALQVGAEEPIRYRHVRLRCGDRVLSEADNWYVPSRLTPEMNAVLDTTDTAFGRAVQALHFRRQTVSATLLWSPLPDGWDVTPKERARAGGRTLVIPARVIEHRAMLRLPDGTPFSQVVETYRGDVLGAPPPGFARR</sequence>
<dbReference type="SUPFAM" id="SSF64288">
    <property type="entry name" value="Chorismate lyase-like"/>
    <property type="match status" value="1"/>
</dbReference>
<protein>
    <submittedName>
        <fullName evidence="1">Uncharacterized protein y4mC</fullName>
    </submittedName>
</protein>
<dbReference type="EMBL" id="CZQE01000078">
    <property type="protein sequence ID" value="CUS43725.1"/>
    <property type="molecule type" value="Genomic_DNA"/>
</dbReference>